<dbReference type="AlphaFoldDB" id="A0A9X4MI99"/>
<organism evidence="2 3">
    <name type="scientific">Thiovibrio frasassiensis</name>
    <dbReference type="NCBI Taxonomy" id="2984131"/>
    <lineage>
        <taxon>Bacteria</taxon>
        <taxon>Pseudomonadati</taxon>
        <taxon>Thermodesulfobacteriota</taxon>
        <taxon>Desulfobulbia</taxon>
        <taxon>Desulfobulbales</taxon>
        <taxon>Thiovibrionaceae</taxon>
        <taxon>Thiovibrio</taxon>
    </lineage>
</organism>
<dbReference type="EMBL" id="JAPHEH010000001">
    <property type="protein sequence ID" value="MDG4475369.1"/>
    <property type="molecule type" value="Genomic_DNA"/>
</dbReference>
<reference evidence="2" key="2">
    <citation type="submission" date="2022-10" db="EMBL/GenBank/DDBJ databases">
        <authorList>
            <person name="Aronson H.S."/>
        </authorList>
    </citation>
    <scope>NUCLEOTIDE SEQUENCE</scope>
    <source>
        <strain evidence="2">RS19-109</strain>
    </source>
</reference>
<keyword evidence="1" id="KW-0732">Signal</keyword>
<protein>
    <submittedName>
        <fullName evidence="2">CsgG/HfaB family protein</fullName>
    </submittedName>
</protein>
<dbReference type="RefSeq" id="WP_307632342.1">
    <property type="nucleotide sequence ID" value="NZ_JAPHEH010000001.1"/>
</dbReference>
<dbReference type="PROSITE" id="PS51257">
    <property type="entry name" value="PROKAR_LIPOPROTEIN"/>
    <property type="match status" value="1"/>
</dbReference>
<name>A0A9X4MI99_9BACT</name>
<feature type="signal peptide" evidence="1">
    <location>
        <begin position="1"/>
        <end position="20"/>
    </location>
</feature>
<reference evidence="2" key="1">
    <citation type="journal article" date="2022" name="bioRxiv">
        <title>Thiovibrio frasassiensisgen. nov., sp. nov., an autotrophic, elemental sulfur disproportionating bacterium isolated from sulfidic karst sediment, and proposal of Thiovibrionaceae fam. nov.</title>
        <authorList>
            <person name="Aronson H."/>
            <person name="Thomas C."/>
            <person name="Bhattacharyya M."/>
            <person name="Eckstein S."/>
            <person name="Jensen S."/>
            <person name="Barco R."/>
            <person name="Macalady J."/>
            <person name="Amend J."/>
        </authorList>
    </citation>
    <scope>NUCLEOTIDE SEQUENCE</scope>
    <source>
        <strain evidence="2">RS19-109</strain>
    </source>
</reference>
<evidence type="ECO:0000313" key="3">
    <source>
        <dbReference type="Proteomes" id="UP001154240"/>
    </source>
</evidence>
<gene>
    <name evidence="2" type="ORF">OLX77_04240</name>
</gene>
<proteinExistence type="predicted"/>
<evidence type="ECO:0000256" key="1">
    <source>
        <dbReference type="SAM" id="SignalP"/>
    </source>
</evidence>
<keyword evidence="3" id="KW-1185">Reference proteome</keyword>
<accession>A0A9X4MI99</accession>
<sequence length="272" mass="27356">MKKKFLTLAAIALVGTMSTACMSSMSMGNNDAKTMATGAAGGANSQNANSALETCTETIGTVAIADYAASSAGDNSYIITSGPHVQNSAAIVKLIAQQSGCFIVVDRGHAMNIAAGDRALRDSGELRSNSKYHKGQVVAADLTLTPTLTYDNNHAGGIGGVVGGLFGSIGSVVGAGMQSKTASALLTLTDNRTSVQVAVAEGSAKNFDFGGFGGMFGSKLGGSLGAYANTSEGKVIVAAYMDAFNNVVKAAKSYKAQTQRGGLGTGSALKVN</sequence>
<comment type="caution">
    <text evidence="2">The sequence shown here is derived from an EMBL/GenBank/DDBJ whole genome shotgun (WGS) entry which is preliminary data.</text>
</comment>
<evidence type="ECO:0000313" key="2">
    <source>
        <dbReference type="EMBL" id="MDG4475369.1"/>
    </source>
</evidence>
<feature type="chain" id="PRO_5040751516" evidence="1">
    <location>
        <begin position="21"/>
        <end position="272"/>
    </location>
</feature>
<dbReference type="Proteomes" id="UP001154240">
    <property type="component" value="Unassembled WGS sequence"/>
</dbReference>